<protein>
    <submittedName>
        <fullName evidence="2">Uncharacterized protein</fullName>
    </submittedName>
</protein>
<keyword evidence="1" id="KW-0812">Transmembrane</keyword>
<gene>
    <name evidence="2" type="ORF">SAMN06273570_2111</name>
</gene>
<dbReference type="AlphaFoldDB" id="A0A286BUA1"/>
<proteinExistence type="predicted"/>
<keyword evidence="3" id="KW-1185">Reference proteome</keyword>
<keyword evidence="1" id="KW-1133">Transmembrane helix</keyword>
<organism evidence="2 3">
    <name type="scientific">Candidatus Pantoea floridensis</name>
    <dbReference type="NCBI Taxonomy" id="1938870"/>
    <lineage>
        <taxon>Bacteria</taxon>
        <taxon>Pseudomonadati</taxon>
        <taxon>Pseudomonadota</taxon>
        <taxon>Gammaproteobacteria</taxon>
        <taxon>Enterobacterales</taxon>
        <taxon>Erwiniaceae</taxon>
        <taxon>Pantoea</taxon>
    </lineage>
</organism>
<keyword evidence="1" id="KW-0472">Membrane</keyword>
<name>A0A286BUA1_9GAMM</name>
<accession>A0A286BUA1</accession>
<dbReference type="Proteomes" id="UP000219271">
    <property type="component" value="Unassembled WGS sequence"/>
</dbReference>
<reference evidence="3" key="1">
    <citation type="submission" date="2017-09" db="EMBL/GenBank/DDBJ databases">
        <authorList>
            <person name="Varghese N."/>
            <person name="Submissions S."/>
        </authorList>
    </citation>
    <scope>NUCLEOTIDE SEQUENCE [LARGE SCALE GENOMIC DNA]</scope>
    <source>
        <strain evidence="3">JKS000234</strain>
    </source>
</reference>
<evidence type="ECO:0000313" key="3">
    <source>
        <dbReference type="Proteomes" id="UP000219271"/>
    </source>
</evidence>
<evidence type="ECO:0000256" key="1">
    <source>
        <dbReference type="SAM" id="Phobius"/>
    </source>
</evidence>
<dbReference type="EMBL" id="OCMY01000001">
    <property type="protein sequence ID" value="SOD37742.1"/>
    <property type="molecule type" value="Genomic_DNA"/>
</dbReference>
<sequence>MIANRDRVYRFCVIFVMFPPLTVYFLANAVVYLLNKRARKATKTVQCVWLKKIINRGIN</sequence>
<evidence type="ECO:0000313" key="2">
    <source>
        <dbReference type="EMBL" id="SOD37742.1"/>
    </source>
</evidence>
<feature type="transmembrane region" description="Helical" evidence="1">
    <location>
        <begin position="12"/>
        <end position="34"/>
    </location>
</feature>